<sequence>MGHLKNERGFTLVELMLSTLLMSILFLTVWDIFSQCSIFWRRAGDKVDLYDSLRISLDRMCREIICAKNISTFSDVNSLTFVNADGDTIRYYCNLNELLRREKGVSSPLASDIVNVSFTYTTNAGLVIDQTNIAGQKLLPNWTDSISLLTISLTARKQGVPVGPVVLTQKVRLRALP</sequence>
<dbReference type="RefSeq" id="WP_277443952.1">
    <property type="nucleotide sequence ID" value="NZ_JAKOAV010000016.1"/>
</dbReference>
<dbReference type="InterPro" id="IPR012902">
    <property type="entry name" value="N_methyl_site"/>
</dbReference>
<comment type="caution">
    <text evidence="2">The sequence shown here is derived from an EMBL/GenBank/DDBJ whole genome shotgun (WGS) entry which is preliminary data.</text>
</comment>
<name>A0A9X4H4B6_9FIRM</name>
<protein>
    <submittedName>
        <fullName evidence="2">Prepilin-type N-terminal cleavage/methylation domain-containing protein</fullName>
    </submittedName>
</protein>
<dbReference type="PROSITE" id="PS00409">
    <property type="entry name" value="PROKAR_NTER_METHYL"/>
    <property type="match status" value="1"/>
</dbReference>
<dbReference type="AlphaFoldDB" id="A0A9X4H4B6"/>
<keyword evidence="1" id="KW-0812">Transmembrane</keyword>
<evidence type="ECO:0000313" key="3">
    <source>
        <dbReference type="Proteomes" id="UP001154312"/>
    </source>
</evidence>
<keyword evidence="1" id="KW-0472">Membrane</keyword>
<feature type="transmembrane region" description="Helical" evidence="1">
    <location>
        <begin position="12"/>
        <end position="33"/>
    </location>
</feature>
<keyword evidence="1" id="KW-1133">Transmembrane helix</keyword>
<keyword evidence="3" id="KW-1185">Reference proteome</keyword>
<proteinExistence type="predicted"/>
<accession>A0A9X4H4B6</accession>
<dbReference type="NCBIfam" id="TIGR02532">
    <property type="entry name" value="IV_pilin_GFxxxE"/>
    <property type="match status" value="1"/>
</dbReference>
<organism evidence="2 3">
    <name type="scientific">Pelotomaculum isophthalicicum JI</name>
    <dbReference type="NCBI Taxonomy" id="947010"/>
    <lineage>
        <taxon>Bacteria</taxon>
        <taxon>Bacillati</taxon>
        <taxon>Bacillota</taxon>
        <taxon>Clostridia</taxon>
        <taxon>Eubacteriales</taxon>
        <taxon>Desulfotomaculaceae</taxon>
        <taxon>Pelotomaculum</taxon>
    </lineage>
</organism>
<evidence type="ECO:0000256" key="1">
    <source>
        <dbReference type="SAM" id="Phobius"/>
    </source>
</evidence>
<dbReference type="Proteomes" id="UP001154312">
    <property type="component" value="Unassembled WGS sequence"/>
</dbReference>
<evidence type="ECO:0000313" key="2">
    <source>
        <dbReference type="EMBL" id="MDF9408613.1"/>
    </source>
</evidence>
<dbReference type="EMBL" id="JAKOAV010000016">
    <property type="protein sequence ID" value="MDF9408613.1"/>
    <property type="molecule type" value="Genomic_DNA"/>
</dbReference>
<reference evidence="2" key="1">
    <citation type="submission" date="2022-02" db="EMBL/GenBank/DDBJ databases">
        <authorList>
            <person name="Leng L."/>
        </authorList>
    </citation>
    <scope>NUCLEOTIDE SEQUENCE</scope>
    <source>
        <strain evidence="2">JI</strain>
    </source>
</reference>
<dbReference type="Pfam" id="PF07963">
    <property type="entry name" value="N_methyl"/>
    <property type="match status" value="1"/>
</dbReference>
<gene>
    <name evidence="2" type="ORF">L7E55_09635</name>
</gene>